<evidence type="ECO:0000256" key="2">
    <source>
        <dbReference type="SAM" id="Phobius"/>
    </source>
</evidence>
<dbReference type="PANTHER" id="PTHR34188:SF5">
    <property type="entry name" value="OS05G0131900 PROTEIN"/>
    <property type="match status" value="1"/>
</dbReference>
<dbReference type="OrthoDB" id="909678at2759"/>
<protein>
    <recommendedName>
        <fullName evidence="5">Transmembrane protein</fullName>
    </recommendedName>
</protein>
<organism evidence="3 4">
    <name type="scientific">Helianthus annuus</name>
    <name type="common">Common sunflower</name>
    <dbReference type="NCBI Taxonomy" id="4232"/>
    <lineage>
        <taxon>Eukaryota</taxon>
        <taxon>Viridiplantae</taxon>
        <taxon>Streptophyta</taxon>
        <taxon>Embryophyta</taxon>
        <taxon>Tracheophyta</taxon>
        <taxon>Spermatophyta</taxon>
        <taxon>Magnoliopsida</taxon>
        <taxon>eudicotyledons</taxon>
        <taxon>Gunneridae</taxon>
        <taxon>Pentapetalae</taxon>
        <taxon>asterids</taxon>
        <taxon>campanulids</taxon>
        <taxon>Asterales</taxon>
        <taxon>Asteraceae</taxon>
        <taxon>Asteroideae</taxon>
        <taxon>Heliantheae alliance</taxon>
        <taxon>Heliantheae</taxon>
        <taxon>Helianthus</taxon>
    </lineage>
</organism>
<evidence type="ECO:0008006" key="5">
    <source>
        <dbReference type="Google" id="ProtNLM"/>
    </source>
</evidence>
<evidence type="ECO:0000256" key="1">
    <source>
        <dbReference type="SAM" id="MobiDB-lite"/>
    </source>
</evidence>
<keyword evidence="2" id="KW-0472">Membrane</keyword>
<keyword evidence="4" id="KW-1185">Reference proteome</keyword>
<proteinExistence type="predicted"/>
<keyword evidence="2" id="KW-1133">Transmembrane helix</keyword>
<reference evidence="3" key="1">
    <citation type="journal article" date="2017" name="Nature">
        <title>The sunflower genome provides insights into oil metabolism, flowering and Asterid evolution.</title>
        <authorList>
            <person name="Badouin H."/>
            <person name="Gouzy J."/>
            <person name="Grassa C.J."/>
            <person name="Murat F."/>
            <person name="Staton S.E."/>
            <person name="Cottret L."/>
            <person name="Lelandais-Briere C."/>
            <person name="Owens G.L."/>
            <person name="Carrere S."/>
            <person name="Mayjonade B."/>
            <person name="Legrand L."/>
            <person name="Gill N."/>
            <person name="Kane N.C."/>
            <person name="Bowers J.E."/>
            <person name="Hubner S."/>
            <person name="Bellec A."/>
            <person name="Berard A."/>
            <person name="Berges H."/>
            <person name="Blanchet N."/>
            <person name="Boniface M.C."/>
            <person name="Brunel D."/>
            <person name="Catrice O."/>
            <person name="Chaidir N."/>
            <person name="Claudel C."/>
            <person name="Donnadieu C."/>
            <person name="Faraut T."/>
            <person name="Fievet G."/>
            <person name="Helmstetter N."/>
            <person name="King M."/>
            <person name="Knapp S.J."/>
            <person name="Lai Z."/>
            <person name="Le Paslier M.C."/>
            <person name="Lippi Y."/>
            <person name="Lorenzon L."/>
            <person name="Mandel J.R."/>
            <person name="Marage G."/>
            <person name="Marchand G."/>
            <person name="Marquand E."/>
            <person name="Bret-Mestries E."/>
            <person name="Morien E."/>
            <person name="Nambeesan S."/>
            <person name="Nguyen T."/>
            <person name="Pegot-Espagnet P."/>
            <person name="Pouilly N."/>
            <person name="Raftis F."/>
            <person name="Sallet E."/>
            <person name="Schiex T."/>
            <person name="Thomas J."/>
            <person name="Vandecasteele C."/>
            <person name="Vares D."/>
            <person name="Vear F."/>
            <person name="Vautrin S."/>
            <person name="Crespi M."/>
            <person name="Mangin B."/>
            <person name="Burke J.M."/>
            <person name="Salse J."/>
            <person name="Munos S."/>
            <person name="Vincourt P."/>
            <person name="Rieseberg L.H."/>
            <person name="Langlade N.B."/>
        </authorList>
    </citation>
    <scope>NUCLEOTIDE SEQUENCE</scope>
    <source>
        <tissue evidence="3">Leaves</tissue>
    </source>
</reference>
<dbReference type="AlphaFoldDB" id="A0A9K3K0E9"/>
<feature type="region of interest" description="Disordered" evidence="1">
    <location>
        <begin position="31"/>
        <end position="67"/>
    </location>
</feature>
<comment type="caution">
    <text evidence="3">The sequence shown here is derived from an EMBL/GenBank/DDBJ whole genome shotgun (WGS) entry which is preliminary data.</text>
</comment>
<reference evidence="3" key="2">
    <citation type="submission" date="2020-06" db="EMBL/GenBank/DDBJ databases">
        <title>Helianthus annuus Genome sequencing and assembly Release 2.</title>
        <authorList>
            <person name="Gouzy J."/>
            <person name="Langlade N."/>
            <person name="Munos S."/>
        </authorList>
    </citation>
    <scope>NUCLEOTIDE SEQUENCE</scope>
    <source>
        <tissue evidence="3">Leaves</tissue>
    </source>
</reference>
<accession>A0A9K3K0E9</accession>
<dbReference type="PANTHER" id="PTHR34188">
    <property type="entry name" value="OS01G0299500 PROTEIN"/>
    <property type="match status" value="1"/>
</dbReference>
<feature type="transmembrane region" description="Helical" evidence="2">
    <location>
        <begin position="112"/>
        <end position="131"/>
    </location>
</feature>
<keyword evidence="2" id="KW-0812">Transmembrane</keyword>
<evidence type="ECO:0000313" key="4">
    <source>
        <dbReference type="Proteomes" id="UP000215914"/>
    </source>
</evidence>
<sequence>MDHDSPPPPPMEQQVCVEIVSCNEDLKINFVSGVGDDDDENVKEKRKGASSAKKPPKPPRSQTHRAFSLDAADQKLIRELAMIKRARMERMKGLLLQKKASKSSSSSSSHSTLFAMIFTIVVFIVVLFQGMSCQISCGTFQGSPPPLETNESGLIFIHEELNPSAHDSV</sequence>
<gene>
    <name evidence="3" type="ORF">HanXRQr2_Chr01g0045841</name>
</gene>
<dbReference type="Proteomes" id="UP000215914">
    <property type="component" value="Unassembled WGS sequence"/>
</dbReference>
<dbReference type="Gramene" id="mRNA:HanXRQr2_Chr01g0045841">
    <property type="protein sequence ID" value="mRNA:HanXRQr2_Chr01g0045841"/>
    <property type="gene ID" value="HanXRQr2_Chr01g0045841"/>
</dbReference>
<name>A0A9K3K0E9_HELAN</name>
<dbReference type="EMBL" id="MNCJ02000316">
    <property type="protein sequence ID" value="KAF5824140.1"/>
    <property type="molecule type" value="Genomic_DNA"/>
</dbReference>
<evidence type="ECO:0000313" key="3">
    <source>
        <dbReference type="EMBL" id="KAF5824140.1"/>
    </source>
</evidence>